<evidence type="ECO:0000313" key="2">
    <source>
        <dbReference type="EMBL" id="POS75935.1"/>
    </source>
</evidence>
<dbReference type="InParanoid" id="A0A2P5I094"/>
<dbReference type="Proteomes" id="UP000094444">
    <property type="component" value="Unassembled WGS sequence"/>
</dbReference>
<feature type="compositionally biased region" description="Pro residues" evidence="1">
    <location>
        <begin position="74"/>
        <end position="84"/>
    </location>
</feature>
<evidence type="ECO:0000313" key="3">
    <source>
        <dbReference type="Proteomes" id="UP000094444"/>
    </source>
</evidence>
<feature type="region of interest" description="Disordered" evidence="1">
    <location>
        <begin position="395"/>
        <end position="416"/>
    </location>
</feature>
<dbReference type="EMBL" id="MAVT02000425">
    <property type="protein sequence ID" value="POS75935.1"/>
    <property type="molecule type" value="Genomic_DNA"/>
</dbReference>
<feature type="compositionally biased region" description="Basic residues" evidence="1">
    <location>
        <begin position="61"/>
        <end position="70"/>
    </location>
</feature>
<dbReference type="AlphaFoldDB" id="A0A2P5I094"/>
<gene>
    <name evidence="2" type="ORF">DHEL01_v205671</name>
</gene>
<feature type="region of interest" description="Disordered" evidence="1">
    <location>
        <begin position="188"/>
        <end position="210"/>
    </location>
</feature>
<evidence type="ECO:0000256" key="1">
    <source>
        <dbReference type="SAM" id="MobiDB-lite"/>
    </source>
</evidence>
<feature type="region of interest" description="Disordered" evidence="1">
    <location>
        <begin position="37"/>
        <end position="88"/>
    </location>
</feature>
<keyword evidence="3" id="KW-1185">Reference proteome</keyword>
<accession>A0A2P5I094</accession>
<feature type="compositionally biased region" description="Polar residues" evidence="1">
    <location>
        <begin position="188"/>
        <end position="205"/>
    </location>
</feature>
<reference evidence="2" key="1">
    <citation type="submission" date="2017-09" db="EMBL/GenBank/DDBJ databases">
        <title>Polyketide synthases of a Diaporthe helianthi virulent isolate.</title>
        <authorList>
            <person name="Baroncelli R."/>
        </authorList>
    </citation>
    <scope>NUCLEOTIDE SEQUENCE [LARGE SCALE GENOMIC DNA]</scope>
    <source>
        <strain evidence="2">7/96</strain>
    </source>
</reference>
<name>A0A2P5I094_DIAHE</name>
<feature type="region of interest" description="Disordered" evidence="1">
    <location>
        <begin position="1"/>
        <end position="23"/>
    </location>
</feature>
<sequence length="416" mass="45063">MNGISGQRAAPRLAEPFPARPRCGGKVVTIRSTVVVSSTDDTSRAALPVRARPPAVTASLHTRRRAHTRRAQNPPHPPHPPPPLTSQLKPEAVNASVHPWTDLTWQAWQAWQATTAISDTSPLRASARFTGRVGWGRRRLRRDEVKINSLSRTPGRLSGSPFPFWNTNARSRACNGLARLARINSTPSGQRPSTMYATRPTTSCGNAGRRRNVSPPLVPSLFITSQHLSLSGCLGATGWAALTLLARSLVRTILLLWYGDVTQTGPDGLVSLDLFRLFLEQQSAVACQACGVVGEGPTGEQGETEARWAETTTFLKQHAAHTCTALLHAYACCEAEEVTIAFHRPVPRPPQRAKGLPACQPASLPDCLVTQQLRNRLLQILPMPMHNERIVPPNLSMGPGKAQQGKALAVEEGSGE</sequence>
<organism evidence="2 3">
    <name type="scientific">Diaporthe helianthi</name>
    <dbReference type="NCBI Taxonomy" id="158607"/>
    <lineage>
        <taxon>Eukaryota</taxon>
        <taxon>Fungi</taxon>
        <taxon>Dikarya</taxon>
        <taxon>Ascomycota</taxon>
        <taxon>Pezizomycotina</taxon>
        <taxon>Sordariomycetes</taxon>
        <taxon>Sordariomycetidae</taxon>
        <taxon>Diaporthales</taxon>
        <taxon>Diaporthaceae</taxon>
        <taxon>Diaporthe</taxon>
    </lineage>
</organism>
<feature type="compositionally biased region" description="Low complexity" evidence="1">
    <location>
        <begin position="37"/>
        <end position="58"/>
    </location>
</feature>
<comment type="caution">
    <text evidence="2">The sequence shown here is derived from an EMBL/GenBank/DDBJ whole genome shotgun (WGS) entry which is preliminary data.</text>
</comment>
<proteinExistence type="predicted"/>
<protein>
    <submittedName>
        <fullName evidence="2">Uncharacterized protein</fullName>
    </submittedName>
</protein>